<gene>
    <name evidence="6" type="ORF">BT63DRAFT_433455</name>
</gene>
<evidence type="ECO:0000256" key="4">
    <source>
        <dbReference type="ARBA" id="ARBA00023157"/>
    </source>
</evidence>
<proteinExistence type="predicted"/>
<dbReference type="GO" id="GO:0016787">
    <property type="term" value="F:hydrolase activity"/>
    <property type="evidence" value="ECO:0007669"/>
    <property type="project" value="UniProtKB-KW"/>
</dbReference>
<evidence type="ECO:0000313" key="7">
    <source>
        <dbReference type="Proteomes" id="UP000799302"/>
    </source>
</evidence>
<organism evidence="6 7">
    <name type="scientific">Microthyrium microscopicum</name>
    <dbReference type="NCBI Taxonomy" id="703497"/>
    <lineage>
        <taxon>Eukaryota</taxon>
        <taxon>Fungi</taxon>
        <taxon>Dikarya</taxon>
        <taxon>Ascomycota</taxon>
        <taxon>Pezizomycotina</taxon>
        <taxon>Dothideomycetes</taxon>
        <taxon>Dothideomycetes incertae sedis</taxon>
        <taxon>Microthyriales</taxon>
        <taxon>Microthyriaceae</taxon>
        <taxon>Microthyrium</taxon>
    </lineage>
</organism>
<evidence type="ECO:0000256" key="3">
    <source>
        <dbReference type="ARBA" id="ARBA00022525"/>
    </source>
</evidence>
<protein>
    <submittedName>
        <fullName evidence="6">Glycoside hydrolase</fullName>
    </submittedName>
</protein>
<reference evidence="6" key="1">
    <citation type="journal article" date="2020" name="Stud. Mycol.">
        <title>101 Dothideomycetes genomes: a test case for predicting lifestyles and emergence of pathogens.</title>
        <authorList>
            <person name="Haridas S."/>
            <person name="Albert R."/>
            <person name="Binder M."/>
            <person name="Bloem J."/>
            <person name="Labutti K."/>
            <person name="Salamov A."/>
            <person name="Andreopoulos B."/>
            <person name="Baker S."/>
            <person name="Barry K."/>
            <person name="Bills G."/>
            <person name="Bluhm B."/>
            <person name="Cannon C."/>
            <person name="Castanera R."/>
            <person name="Culley D."/>
            <person name="Daum C."/>
            <person name="Ezra D."/>
            <person name="Gonzalez J."/>
            <person name="Henrissat B."/>
            <person name="Kuo A."/>
            <person name="Liang C."/>
            <person name="Lipzen A."/>
            <person name="Lutzoni F."/>
            <person name="Magnuson J."/>
            <person name="Mondo S."/>
            <person name="Nolan M."/>
            <person name="Ohm R."/>
            <person name="Pangilinan J."/>
            <person name="Park H.-J."/>
            <person name="Ramirez L."/>
            <person name="Alfaro M."/>
            <person name="Sun H."/>
            <person name="Tritt A."/>
            <person name="Yoshinaga Y."/>
            <person name="Zwiers L.-H."/>
            <person name="Turgeon B."/>
            <person name="Goodwin S."/>
            <person name="Spatafora J."/>
            <person name="Crous P."/>
            <person name="Grigoriev I."/>
        </authorList>
    </citation>
    <scope>NUCLEOTIDE SEQUENCE</scope>
    <source>
        <strain evidence="6">CBS 115976</strain>
    </source>
</reference>
<evidence type="ECO:0000256" key="2">
    <source>
        <dbReference type="ARBA" id="ARBA00004613"/>
    </source>
</evidence>
<comment type="subcellular location">
    <subcellularLocation>
        <location evidence="2">Secreted</location>
    </subcellularLocation>
</comment>
<keyword evidence="4" id="KW-1015">Disulfide bond</keyword>
<dbReference type="PANTHER" id="PTHR33353:SF34">
    <property type="entry name" value="ENDO-BETA-1,4-GLUCANASE D"/>
    <property type="match status" value="1"/>
</dbReference>
<keyword evidence="3" id="KW-0964">Secreted</keyword>
<name>A0A6A6U6Y7_9PEZI</name>
<keyword evidence="6" id="KW-0378">Hydrolase</keyword>
<evidence type="ECO:0000259" key="5">
    <source>
        <dbReference type="Pfam" id="PF03443"/>
    </source>
</evidence>
<sequence>MNSGSLQFNSKQMTAAWKANNGDNGFVGTNELSSPNIICHKNATPGVEYLNIAAGDTLKMKWSTWADSHKGPVLTYLAACPGECTTVNKASLQFVKIAEGGFRNGVWASDAMMKRGNVATAVIPASLKAGNYVIRHEIIALHGGGQGQAQLYPQCANIKVTGGGSSAISGGVPGSRLYSPNDGGIHFDLYKKFTSYPIPGPKLWTGR</sequence>
<dbReference type="OrthoDB" id="4849160at2759"/>
<dbReference type="InterPro" id="IPR049892">
    <property type="entry name" value="AA9"/>
</dbReference>
<dbReference type="Pfam" id="PF03443">
    <property type="entry name" value="AA9"/>
    <property type="match status" value="1"/>
</dbReference>
<keyword evidence="7" id="KW-1185">Reference proteome</keyword>
<evidence type="ECO:0000256" key="1">
    <source>
        <dbReference type="ARBA" id="ARBA00001973"/>
    </source>
</evidence>
<dbReference type="EMBL" id="MU004237">
    <property type="protein sequence ID" value="KAF2667351.1"/>
    <property type="molecule type" value="Genomic_DNA"/>
</dbReference>
<dbReference type="AlphaFoldDB" id="A0A6A6U6Y7"/>
<comment type="cofactor">
    <cofactor evidence="1">
        <name>Cu(2+)</name>
        <dbReference type="ChEBI" id="CHEBI:29036"/>
    </cofactor>
</comment>
<dbReference type="GO" id="GO:0005576">
    <property type="term" value="C:extracellular region"/>
    <property type="evidence" value="ECO:0007669"/>
    <property type="project" value="UniProtKB-SubCell"/>
</dbReference>
<feature type="domain" description="Auxiliary Activity family 9 catalytic" evidence="5">
    <location>
        <begin position="12"/>
        <end position="194"/>
    </location>
</feature>
<evidence type="ECO:0000313" key="6">
    <source>
        <dbReference type="EMBL" id="KAF2667351.1"/>
    </source>
</evidence>
<dbReference type="InterPro" id="IPR005103">
    <property type="entry name" value="AA9_LPMO"/>
</dbReference>
<dbReference type="CDD" id="cd21175">
    <property type="entry name" value="LPMO_AA9"/>
    <property type="match status" value="1"/>
</dbReference>
<dbReference type="Proteomes" id="UP000799302">
    <property type="component" value="Unassembled WGS sequence"/>
</dbReference>
<dbReference type="Gene3D" id="2.70.50.70">
    <property type="match status" value="1"/>
</dbReference>
<dbReference type="PANTHER" id="PTHR33353">
    <property type="entry name" value="PUTATIVE (AFU_ORTHOLOGUE AFUA_1G12560)-RELATED"/>
    <property type="match status" value="1"/>
</dbReference>
<accession>A0A6A6U6Y7</accession>